<dbReference type="PRINTS" id="PR00811">
    <property type="entry name" value="BCTERIALGSPD"/>
</dbReference>
<dbReference type="InterPro" id="IPR001775">
    <property type="entry name" value="GspD/PilQ"/>
</dbReference>
<comment type="caution">
    <text evidence="5">The sequence shown here is derived from an EMBL/GenBank/DDBJ whole genome shotgun (WGS) entry which is preliminary data.</text>
</comment>
<evidence type="ECO:0000313" key="5">
    <source>
        <dbReference type="EMBL" id="GAI57750.1"/>
    </source>
</evidence>
<dbReference type="PANTHER" id="PTHR30332:SF24">
    <property type="entry name" value="SECRETIN GSPD-RELATED"/>
    <property type="match status" value="1"/>
</dbReference>
<keyword evidence="2" id="KW-0732">Signal</keyword>
<organism evidence="5">
    <name type="scientific">marine sediment metagenome</name>
    <dbReference type="NCBI Taxonomy" id="412755"/>
    <lineage>
        <taxon>unclassified sequences</taxon>
        <taxon>metagenomes</taxon>
        <taxon>ecological metagenomes</taxon>
    </lineage>
</organism>
<reference evidence="5" key="1">
    <citation type="journal article" date="2014" name="Front. Microbiol.">
        <title>High frequency of phylogenetically diverse reductive dehalogenase-homologous genes in deep subseafloor sedimentary metagenomes.</title>
        <authorList>
            <person name="Kawai M."/>
            <person name="Futagami T."/>
            <person name="Toyoda A."/>
            <person name="Takaki Y."/>
            <person name="Nishi S."/>
            <person name="Hori S."/>
            <person name="Arai W."/>
            <person name="Tsubouchi T."/>
            <person name="Morono Y."/>
            <person name="Uchiyama I."/>
            <person name="Ito T."/>
            <person name="Fujiyama A."/>
            <person name="Inagaki F."/>
            <person name="Takami H."/>
        </authorList>
    </citation>
    <scope>NUCLEOTIDE SEQUENCE</scope>
    <source>
        <strain evidence="5">Expedition CK06-06</strain>
    </source>
</reference>
<keyword evidence="3" id="KW-0472">Membrane</keyword>
<feature type="non-terminal residue" evidence="5">
    <location>
        <position position="1"/>
    </location>
</feature>
<protein>
    <recommendedName>
        <fullName evidence="4">Type II/III secretion system secretin-like domain-containing protein</fullName>
    </recommendedName>
</protein>
<feature type="domain" description="Type II/III secretion system secretin-like" evidence="4">
    <location>
        <begin position="1"/>
        <end position="110"/>
    </location>
</feature>
<name>X1R3R0_9ZZZZ</name>
<dbReference type="GO" id="GO:0009306">
    <property type="term" value="P:protein secretion"/>
    <property type="evidence" value="ECO:0007669"/>
    <property type="project" value="InterPro"/>
</dbReference>
<dbReference type="Pfam" id="PF00263">
    <property type="entry name" value="Secretin"/>
    <property type="match status" value="1"/>
</dbReference>
<evidence type="ECO:0000256" key="3">
    <source>
        <dbReference type="ARBA" id="ARBA00023136"/>
    </source>
</evidence>
<dbReference type="GO" id="GO:0015627">
    <property type="term" value="C:type II protein secretion system complex"/>
    <property type="evidence" value="ECO:0007669"/>
    <property type="project" value="TreeGrafter"/>
</dbReference>
<evidence type="ECO:0000259" key="4">
    <source>
        <dbReference type="Pfam" id="PF00263"/>
    </source>
</evidence>
<comment type="subcellular location">
    <subcellularLocation>
        <location evidence="1">Membrane</location>
    </subcellularLocation>
</comment>
<accession>X1R3R0</accession>
<dbReference type="EMBL" id="BARV01036878">
    <property type="protein sequence ID" value="GAI57750.1"/>
    <property type="molecule type" value="Genomic_DNA"/>
</dbReference>
<gene>
    <name evidence="5" type="ORF">S06H3_57186</name>
</gene>
<dbReference type="GO" id="GO:0016020">
    <property type="term" value="C:membrane"/>
    <property type="evidence" value="ECO:0007669"/>
    <property type="project" value="UniProtKB-SubCell"/>
</dbReference>
<dbReference type="PANTHER" id="PTHR30332">
    <property type="entry name" value="PROBABLE GENERAL SECRETION PATHWAY PROTEIN D"/>
    <property type="match status" value="1"/>
</dbReference>
<dbReference type="InterPro" id="IPR004846">
    <property type="entry name" value="T2SS/T3SS_dom"/>
</dbReference>
<evidence type="ECO:0000256" key="1">
    <source>
        <dbReference type="ARBA" id="ARBA00004370"/>
    </source>
</evidence>
<sequence length="168" mass="18698">YKNVGVQLKVTPHIARDGMIRLRIEPEFGVVVGFNAEGAPTVDTRRANTVAMIKNGQTIAMSGLRKRETTKDISKVPLLGDLPLVGGLFKSETESVEINELVIFITTRIITEPVLSAVEKKQFDATEFTGPEITEMRLERDNQSKTKIDALDIKESLESFLQKLKTPK</sequence>
<dbReference type="InterPro" id="IPR050810">
    <property type="entry name" value="Bact_Secretion_Sys_Channel"/>
</dbReference>
<proteinExistence type="predicted"/>
<dbReference type="AlphaFoldDB" id="X1R3R0"/>
<evidence type="ECO:0000256" key="2">
    <source>
        <dbReference type="ARBA" id="ARBA00022729"/>
    </source>
</evidence>